<keyword evidence="3" id="KW-1185">Reference proteome</keyword>
<accession>A0AA41ZAY3</accession>
<feature type="compositionally biased region" description="Basic and acidic residues" evidence="1">
    <location>
        <begin position="64"/>
        <end position="89"/>
    </location>
</feature>
<comment type="caution">
    <text evidence="2">The sequence shown here is derived from an EMBL/GenBank/DDBJ whole genome shotgun (WGS) entry which is preliminary data.</text>
</comment>
<feature type="compositionally biased region" description="Basic and acidic residues" evidence="1">
    <location>
        <begin position="1"/>
        <end position="10"/>
    </location>
</feature>
<evidence type="ECO:0000313" key="2">
    <source>
        <dbReference type="EMBL" id="MCW6536249.1"/>
    </source>
</evidence>
<evidence type="ECO:0000256" key="1">
    <source>
        <dbReference type="SAM" id="MobiDB-lite"/>
    </source>
</evidence>
<sequence length="104" mass="11354">MPAGRTERHPQGGGSDGIEQELANGENDDGEREAAKDREHIAIAMVEQPECAPGADGKWQRIGGKPEHQPQKEQADEGRKDDQHGRPFETRLPPPPQRDCAGPT</sequence>
<dbReference type="AlphaFoldDB" id="A0AA41ZAY3"/>
<feature type="region of interest" description="Disordered" evidence="1">
    <location>
        <begin position="1"/>
        <end position="104"/>
    </location>
</feature>
<evidence type="ECO:0000313" key="3">
    <source>
        <dbReference type="Proteomes" id="UP001165565"/>
    </source>
</evidence>
<gene>
    <name evidence="2" type="ORF">NEE01_15830</name>
</gene>
<dbReference type="Proteomes" id="UP001165565">
    <property type="component" value="Unassembled WGS sequence"/>
</dbReference>
<proteinExistence type="predicted"/>
<protein>
    <submittedName>
        <fullName evidence="2">Uncharacterized protein</fullName>
    </submittedName>
</protein>
<feature type="compositionally biased region" description="Basic and acidic residues" evidence="1">
    <location>
        <begin position="32"/>
        <end position="41"/>
    </location>
</feature>
<organism evidence="2 3">
    <name type="scientific">Sphingomonas lycopersici</name>
    <dbReference type="NCBI Taxonomy" id="2951807"/>
    <lineage>
        <taxon>Bacteria</taxon>
        <taxon>Pseudomonadati</taxon>
        <taxon>Pseudomonadota</taxon>
        <taxon>Alphaproteobacteria</taxon>
        <taxon>Sphingomonadales</taxon>
        <taxon>Sphingomonadaceae</taxon>
        <taxon>Sphingomonas</taxon>
    </lineage>
</organism>
<dbReference type="EMBL" id="JANFAV010000012">
    <property type="protein sequence ID" value="MCW6536249.1"/>
    <property type="molecule type" value="Genomic_DNA"/>
</dbReference>
<reference evidence="2" key="1">
    <citation type="submission" date="2022-06" db="EMBL/GenBank/DDBJ databases">
        <title>Sphingomonas sp. nov. isolated from rhizosphere soil of tomato.</title>
        <authorList>
            <person name="Dong H."/>
            <person name="Gao R."/>
        </authorList>
    </citation>
    <scope>NUCLEOTIDE SEQUENCE</scope>
    <source>
        <strain evidence="2">MMSM24</strain>
    </source>
</reference>
<name>A0AA41ZAY3_9SPHN</name>